<keyword evidence="2 6" id="KW-0698">rRNA processing</keyword>
<keyword evidence="3 6" id="KW-0540">Nuclease</keyword>
<comment type="cofactor">
    <cofactor evidence="6">
        <name>Mg(2+)</name>
        <dbReference type="ChEBI" id="CHEBI:18420"/>
    </cofactor>
</comment>
<feature type="domain" description="RNase III" evidence="7">
    <location>
        <begin position="15"/>
        <end position="112"/>
    </location>
</feature>
<evidence type="ECO:0000256" key="6">
    <source>
        <dbReference type="HAMAP-Rule" id="MF_01468"/>
    </source>
</evidence>
<reference evidence="8" key="1">
    <citation type="submission" date="2020-10" db="EMBL/GenBank/DDBJ databases">
        <authorList>
            <person name="Gilroy R."/>
        </authorList>
    </citation>
    <scope>NUCLEOTIDE SEQUENCE</scope>
    <source>
        <strain evidence="8">ChiHecec3B27-6122</strain>
    </source>
</reference>
<comment type="subcellular location">
    <subcellularLocation>
        <location evidence="6">Cytoplasm</location>
    </subcellularLocation>
</comment>
<keyword evidence="6" id="KW-0699">rRNA-binding</keyword>
<dbReference type="GO" id="GO:0004525">
    <property type="term" value="F:ribonuclease III activity"/>
    <property type="evidence" value="ECO:0007669"/>
    <property type="project" value="InterPro"/>
</dbReference>
<accession>A0A9D1G3B5</accession>
<dbReference type="GO" id="GO:0006364">
    <property type="term" value="P:rRNA processing"/>
    <property type="evidence" value="ECO:0007669"/>
    <property type="project" value="UniProtKB-UniRule"/>
</dbReference>
<dbReference type="InterPro" id="IPR008226">
    <property type="entry name" value="Mini3_fam"/>
</dbReference>
<dbReference type="GO" id="GO:0019843">
    <property type="term" value="F:rRNA binding"/>
    <property type="evidence" value="ECO:0007669"/>
    <property type="project" value="UniProtKB-UniRule"/>
</dbReference>
<dbReference type="SUPFAM" id="SSF69065">
    <property type="entry name" value="RNase III domain-like"/>
    <property type="match status" value="1"/>
</dbReference>
<dbReference type="Gene3D" id="1.10.1520.10">
    <property type="entry name" value="Ribonuclease III domain"/>
    <property type="match status" value="1"/>
</dbReference>
<gene>
    <name evidence="6" type="primary">mrnC</name>
    <name evidence="8" type="ORF">IAD42_00980</name>
</gene>
<organism evidence="8 9">
    <name type="scientific">Candidatus Scatomorpha pullistercoris</name>
    <dbReference type="NCBI Taxonomy" id="2840929"/>
    <lineage>
        <taxon>Bacteria</taxon>
        <taxon>Bacillati</taxon>
        <taxon>Bacillota</taxon>
        <taxon>Clostridia</taxon>
        <taxon>Eubacteriales</taxon>
        <taxon>Candidatus Scatomorpha</taxon>
    </lineage>
</organism>
<name>A0A9D1G3B5_9FIRM</name>
<dbReference type="InterPro" id="IPR000999">
    <property type="entry name" value="RNase_III_dom"/>
</dbReference>
<keyword evidence="6" id="KW-0694">RNA-binding</keyword>
<dbReference type="EC" id="3.1.26.-" evidence="6"/>
<keyword evidence="5 6" id="KW-0378">Hydrolase</keyword>
<evidence type="ECO:0000256" key="1">
    <source>
        <dbReference type="ARBA" id="ARBA00022517"/>
    </source>
</evidence>
<evidence type="ECO:0000259" key="7">
    <source>
        <dbReference type="Pfam" id="PF00636"/>
    </source>
</evidence>
<evidence type="ECO:0000256" key="3">
    <source>
        <dbReference type="ARBA" id="ARBA00022722"/>
    </source>
</evidence>
<dbReference type="HAMAP" id="MF_01468">
    <property type="entry name" value="RNase_Mini_III"/>
    <property type="match status" value="1"/>
</dbReference>
<proteinExistence type="inferred from homology"/>
<sequence length="131" mass="14452">MSMTDAELGKLSILALAHVGDAVYELLTRTLLAERGIATVVQLHRETVARVKAPAQARAAAVILPLLTEAEHDVYRRGRNSHVNTVPHGSTPGQYHAATALEAVFGWLWLRGEHERARELFKFITEDFDAA</sequence>
<keyword evidence="6" id="KW-0963">Cytoplasm</keyword>
<dbReference type="GO" id="GO:0005737">
    <property type="term" value="C:cytoplasm"/>
    <property type="evidence" value="ECO:0007669"/>
    <property type="project" value="UniProtKB-SubCell"/>
</dbReference>
<evidence type="ECO:0000256" key="4">
    <source>
        <dbReference type="ARBA" id="ARBA00022759"/>
    </source>
</evidence>
<evidence type="ECO:0000256" key="2">
    <source>
        <dbReference type="ARBA" id="ARBA00022552"/>
    </source>
</evidence>
<dbReference type="Proteomes" id="UP000886876">
    <property type="component" value="Unassembled WGS sequence"/>
</dbReference>
<comment type="function">
    <text evidence="6">Involved in correct processing of both the 5' and 3' ends of 23S rRNA precursor. Processes 30S rRNA precursor transcript even in absence of ribonuclease 3 (Rnc); Rnc processes 30S rRNA into smaller rRNA precursors.</text>
</comment>
<dbReference type="EMBL" id="DVJS01000024">
    <property type="protein sequence ID" value="HIS96528.1"/>
    <property type="molecule type" value="Genomic_DNA"/>
</dbReference>
<protein>
    <recommendedName>
        <fullName evidence="6">Mini-ribonuclease 3</fullName>
        <shortName evidence="6">Mini-3</shortName>
        <shortName evidence="6">Mini-RNase 3</shortName>
        <ecNumber evidence="6">3.1.26.-</ecNumber>
    </recommendedName>
    <alternativeName>
        <fullName evidence="6">Mini-RNase III</fullName>
        <shortName evidence="6">Mini-III</shortName>
    </alternativeName>
</protein>
<dbReference type="AlphaFoldDB" id="A0A9D1G3B5"/>
<comment type="subunit">
    <text evidence="6">Homodimer.</text>
</comment>
<comment type="caution">
    <text evidence="8">The sequence shown here is derived from an EMBL/GenBank/DDBJ whole genome shotgun (WGS) entry which is preliminary data.</text>
</comment>
<dbReference type="Pfam" id="PF00636">
    <property type="entry name" value="Ribonuclease_3"/>
    <property type="match status" value="1"/>
</dbReference>
<dbReference type="InterPro" id="IPR036389">
    <property type="entry name" value="RNase_III_sf"/>
</dbReference>
<feature type="active site" evidence="6">
    <location>
        <position position="21"/>
    </location>
</feature>
<keyword evidence="4 6" id="KW-0255">Endonuclease</keyword>
<evidence type="ECO:0000256" key="5">
    <source>
        <dbReference type="ARBA" id="ARBA00022801"/>
    </source>
</evidence>
<evidence type="ECO:0000313" key="9">
    <source>
        <dbReference type="Proteomes" id="UP000886876"/>
    </source>
</evidence>
<reference evidence="8" key="2">
    <citation type="journal article" date="2021" name="PeerJ">
        <title>Extensive microbial diversity within the chicken gut microbiome revealed by metagenomics and culture.</title>
        <authorList>
            <person name="Gilroy R."/>
            <person name="Ravi A."/>
            <person name="Getino M."/>
            <person name="Pursley I."/>
            <person name="Horton D.L."/>
            <person name="Alikhan N.F."/>
            <person name="Baker D."/>
            <person name="Gharbi K."/>
            <person name="Hall N."/>
            <person name="Watson M."/>
            <person name="Adriaenssens E.M."/>
            <person name="Foster-Nyarko E."/>
            <person name="Jarju S."/>
            <person name="Secka A."/>
            <person name="Antonio M."/>
            <person name="Oren A."/>
            <person name="Chaudhuri R.R."/>
            <person name="La Ragione R."/>
            <person name="Hildebrand F."/>
            <person name="Pallen M.J."/>
        </authorList>
    </citation>
    <scope>NUCLEOTIDE SEQUENCE</scope>
    <source>
        <strain evidence="8">ChiHecec3B27-6122</strain>
    </source>
</reference>
<comment type="similarity">
    <text evidence="6">Belongs to the MrnC RNase family.</text>
</comment>
<evidence type="ECO:0000313" key="8">
    <source>
        <dbReference type="EMBL" id="HIS96528.1"/>
    </source>
</evidence>
<keyword evidence="6" id="KW-0460">Magnesium</keyword>
<dbReference type="PANTHER" id="PTHR34276:SF1">
    <property type="entry name" value="MINI-RIBONUCLEASE 3"/>
    <property type="match status" value="1"/>
</dbReference>
<dbReference type="PANTHER" id="PTHR34276">
    <property type="entry name" value="MINI-RIBONUCLEASE 3"/>
    <property type="match status" value="1"/>
</dbReference>
<dbReference type="PIRSF" id="PIRSF005520">
    <property type="entry name" value="UCP005520"/>
    <property type="match status" value="1"/>
</dbReference>
<keyword evidence="1 6" id="KW-0690">Ribosome biogenesis</keyword>